<dbReference type="InterPro" id="IPR035897">
    <property type="entry name" value="Toll_tir_struct_dom_sf"/>
</dbReference>
<dbReference type="EMBL" id="AZHX01001265">
    <property type="protein sequence ID" value="ETX04245.1"/>
    <property type="molecule type" value="Genomic_DNA"/>
</dbReference>
<gene>
    <name evidence="2" type="ORF">ETSY2_29910</name>
</gene>
<dbReference type="HOGENOM" id="CLU_095286_0_0_7"/>
<dbReference type="InterPro" id="IPR000157">
    <property type="entry name" value="TIR_dom"/>
</dbReference>
<accession>W4M222</accession>
<feature type="domain" description="TIR" evidence="1">
    <location>
        <begin position="7"/>
        <end position="137"/>
    </location>
</feature>
<dbReference type="SUPFAM" id="SSF52200">
    <property type="entry name" value="Toll/Interleukin receptor TIR domain"/>
    <property type="match status" value="1"/>
</dbReference>
<comment type="caution">
    <text evidence="2">The sequence shown here is derived from an EMBL/GenBank/DDBJ whole genome shotgun (WGS) entry which is preliminary data.</text>
</comment>
<dbReference type="Pfam" id="PF13676">
    <property type="entry name" value="TIR_2"/>
    <property type="match status" value="1"/>
</dbReference>
<evidence type="ECO:0000313" key="3">
    <source>
        <dbReference type="Proteomes" id="UP000019140"/>
    </source>
</evidence>
<name>W4M222_9BACT</name>
<dbReference type="Proteomes" id="UP000019140">
    <property type="component" value="Unassembled WGS sequence"/>
</dbReference>
<sequence>MSIQQDVKYDVFVSYTASEIAFVKTLVLKLADRGLSVWFDQGQLRLGDSVLRSLEDGLEHSNYFLLIISPSFFQGPWTQFEAGVALSRVGKDHILPVYRGIDPDAIKSHAPLLADRVAISADQHSIDEIADMVVEIIQDERESKAELNP</sequence>
<keyword evidence="3" id="KW-1185">Reference proteome</keyword>
<proteinExistence type="predicted"/>
<dbReference type="PROSITE" id="PS50104">
    <property type="entry name" value="TIR"/>
    <property type="match status" value="1"/>
</dbReference>
<dbReference type="AlphaFoldDB" id="W4M222"/>
<reference evidence="2 3" key="1">
    <citation type="journal article" date="2014" name="Nature">
        <title>An environmental bacterial taxon with a large and distinct metabolic repertoire.</title>
        <authorList>
            <person name="Wilson M.C."/>
            <person name="Mori T."/>
            <person name="Ruckert C."/>
            <person name="Uria A.R."/>
            <person name="Helf M.J."/>
            <person name="Takada K."/>
            <person name="Gernert C."/>
            <person name="Steffens U.A."/>
            <person name="Heycke N."/>
            <person name="Schmitt S."/>
            <person name="Rinke C."/>
            <person name="Helfrich E.J."/>
            <person name="Brachmann A.O."/>
            <person name="Gurgui C."/>
            <person name="Wakimoto T."/>
            <person name="Kracht M."/>
            <person name="Crusemann M."/>
            <person name="Hentschel U."/>
            <person name="Abe I."/>
            <person name="Matsunaga S."/>
            <person name="Kalinowski J."/>
            <person name="Takeyama H."/>
            <person name="Piel J."/>
        </authorList>
    </citation>
    <scope>NUCLEOTIDE SEQUENCE [LARGE SCALE GENOMIC DNA]</scope>
    <source>
        <strain evidence="3">TSY2</strain>
    </source>
</reference>
<protein>
    <recommendedName>
        <fullName evidence="1">TIR domain-containing protein</fullName>
    </recommendedName>
</protein>
<dbReference type="Gene3D" id="3.40.50.10140">
    <property type="entry name" value="Toll/interleukin-1 receptor homology (TIR) domain"/>
    <property type="match status" value="1"/>
</dbReference>
<evidence type="ECO:0000259" key="1">
    <source>
        <dbReference type="PROSITE" id="PS50104"/>
    </source>
</evidence>
<organism evidence="2 3">
    <name type="scientific">Candidatus Entotheonella gemina</name>
    <dbReference type="NCBI Taxonomy" id="1429439"/>
    <lineage>
        <taxon>Bacteria</taxon>
        <taxon>Pseudomonadati</taxon>
        <taxon>Nitrospinota/Tectimicrobiota group</taxon>
        <taxon>Candidatus Tectimicrobiota</taxon>
        <taxon>Candidatus Entotheonellia</taxon>
        <taxon>Candidatus Entotheonellales</taxon>
        <taxon>Candidatus Entotheonellaceae</taxon>
        <taxon>Candidatus Entotheonella</taxon>
    </lineage>
</organism>
<dbReference type="GO" id="GO:0007165">
    <property type="term" value="P:signal transduction"/>
    <property type="evidence" value="ECO:0007669"/>
    <property type="project" value="InterPro"/>
</dbReference>
<evidence type="ECO:0000313" key="2">
    <source>
        <dbReference type="EMBL" id="ETX04245.1"/>
    </source>
</evidence>
<dbReference type="SMART" id="SM00255">
    <property type="entry name" value="TIR"/>
    <property type="match status" value="1"/>
</dbReference>